<evidence type="ECO:0000256" key="1">
    <source>
        <dbReference type="SAM" id="Phobius"/>
    </source>
</evidence>
<keyword evidence="3" id="KW-1185">Reference proteome</keyword>
<feature type="transmembrane region" description="Helical" evidence="1">
    <location>
        <begin position="55"/>
        <end position="80"/>
    </location>
</feature>
<dbReference type="Proteomes" id="UP000319756">
    <property type="component" value="Chromosome"/>
</dbReference>
<dbReference type="Gene3D" id="2.30.42.10">
    <property type="match status" value="1"/>
</dbReference>
<reference evidence="3" key="1">
    <citation type="submission" date="2019-01" db="EMBL/GenBank/DDBJ databases">
        <title>Genomic analysis of Salicibibacter sp. NKC3-5.</title>
        <authorList>
            <person name="Oh Y.J."/>
        </authorList>
    </citation>
    <scope>NUCLEOTIDE SEQUENCE [LARGE SCALE GENOMIC DNA]</scope>
    <source>
        <strain evidence="3">NKC3-5</strain>
    </source>
</reference>
<keyword evidence="1" id="KW-0812">Transmembrane</keyword>
<dbReference type="EMBL" id="CP035485">
    <property type="protein sequence ID" value="QDI91855.1"/>
    <property type="molecule type" value="Genomic_DNA"/>
</dbReference>
<dbReference type="InterPro" id="IPR036034">
    <property type="entry name" value="PDZ_sf"/>
</dbReference>
<proteinExistence type="predicted"/>
<gene>
    <name evidence="2" type="ORF">EPH95_12270</name>
</gene>
<feature type="transmembrane region" description="Helical" evidence="1">
    <location>
        <begin position="207"/>
        <end position="226"/>
    </location>
</feature>
<protein>
    <recommendedName>
        <fullName evidence="4">PDZ domain-containing protein</fullName>
    </recommendedName>
</protein>
<dbReference type="RefSeq" id="WP_142090383.1">
    <property type="nucleotide sequence ID" value="NZ_CP035485.1"/>
</dbReference>
<dbReference type="OrthoDB" id="198399at2"/>
<evidence type="ECO:0008006" key="4">
    <source>
        <dbReference type="Google" id="ProtNLM"/>
    </source>
</evidence>
<name>A0A514LJZ5_9BACI</name>
<evidence type="ECO:0000313" key="2">
    <source>
        <dbReference type="EMBL" id="QDI91855.1"/>
    </source>
</evidence>
<feature type="transmembrane region" description="Helical" evidence="1">
    <location>
        <begin position="238"/>
        <end position="255"/>
    </location>
</feature>
<evidence type="ECO:0000313" key="3">
    <source>
        <dbReference type="Proteomes" id="UP000319756"/>
    </source>
</evidence>
<organism evidence="2 3">
    <name type="scientific">Salicibibacter halophilus</name>
    <dbReference type="NCBI Taxonomy" id="2502791"/>
    <lineage>
        <taxon>Bacteria</taxon>
        <taxon>Bacillati</taxon>
        <taxon>Bacillota</taxon>
        <taxon>Bacilli</taxon>
        <taxon>Bacillales</taxon>
        <taxon>Bacillaceae</taxon>
        <taxon>Salicibibacter</taxon>
    </lineage>
</organism>
<feature type="transmembrane region" description="Helical" evidence="1">
    <location>
        <begin position="131"/>
        <end position="150"/>
    </location>
</feature>
<feature type="transmembrane region" description="Helical" evidence="1">
    <location>
        <begin position="92"/>
        <end position="119"/>
    </location>
</feature>
<sequence length="384" mass="43008">MMDHWFIDLLMGIGSFFIHPLTYIGLLAMVWIGYRRLKRERKMFHTSTGPVGKDVFHRLLPGVLAGIVLSVAAVASGIVLTPEFLLITTVTYLVLIVIGGAGFASPAYALGLAFLLSYLLPSGWTTPVDPLPVLMFIAAFVLVEGVFMHTQSKREQYSPLRLRSKRGKWIGGQRLDRMWLVPVCLFIPGDTFPAEGWWPLFPVAEDISLLLVPFLVGFRLTAVGQLMRIKVKEAGTRVIGFGVLVAIGTVIFMLLSEWTWLPVLLVAILGRVLLQVYEYVSDRLKDHYFVPRNEGVIILSVLPGSPGEKMGLLPGEMVTKVHGDPVHTEWSFYQALQINPAYGRIEVIDANGERRVEKAALYDNQHHELGLLFLHPHEEQWQGE</sequence>
<feature type="transmembrane region" description="Helical" evidence="1">
    <location>
        <begin position="6"/>
        <end position="34"/>
    </location>
</feature>
<dbReference type="KEGG" id="sale:EPH95_12270"/>
<accession>A0A514LJZ5</accession>
<dbReference type="SUPFAM" id="SSF50156">
    <property type="entry name" value="PDZ domain-like"/>
    <property type="match status" value="1"/>
</dbReference>
<dbReference type="AlphaFoldDB" id="A0A514LJZ5"/>
<keyword evidence="1" id="KW-1133">Transmembrane helix</keyword>
<keyword evidence="1" id="KW-0472">Membrane</keyword>